<keyword evidence="5 7" id="KW-1133">Transmembrane helix</keyword>
<dbReference type="SUPFAM" id="SSF90123">
    <property type="entry name" value="ABC transporter transmembrane region"/>
    <property type="match status" value="1"/>
</dbReference>
<keyword evidence="4" id="KW-0067">ATP-binding</keyword>
<evidence type="ECO:0000256" key="2">
    <source>
        <dbReference type="ARBA" id="ARBA00022692"/>
    </source>
</evidence>
<organism evidence="10 11">
    <name type="scientific">Negadavirga shengliensis</name>
    <dbReference type="NCBI Taxonomy" id="1389218"/>
    <lineage>
        <taxon>Bacteria</taxon>
        <taxon>Pseudomonadati</taxon>
        <taxon>Bacteroidota</taxon>
        <taxon>Cytophagia</taxon>
        <taxon>Cytophagales</taxon>
        <taxon>Cyclobacteriaceae</taxon>
        <taxon>Negadavirga</taxon>
    </lineage>
</organism>
<feature type="transmembrane region" description="Helical" evidence="7">
    <location>
        <begin position="27"/>
        <end position="49"/>
    </location>
</feature>
<dbReference type="InterPro" id="IPR003439">
    <property type="entry name" value="ABC_transporter-like_ATP-bd"/>
</dbReference>
<accession>A0ABV9T3C6</accession>
<feature type="transmembrane region" description="Helical" evidence="7">
    <location>
        <begin position="162"/>
        <end position="181"/>
    </location>
</feature>
<evidence type="ECO:0000313" key="10">
    <source>
        <dbReference type="EMBL" id="MFC4872948.1"/>
    </source>
</evidence>
<dbReference type="PROSITE" id="PS50929">
    <property type="entry name" value="ABC_TM1F"/>
    <property type="match status" value="1"/>
</dbReference>
<dbReference type="InterPro" id="IPR036640">
    <property type="entry name" value="ABC1_TM_sf"/>
</dbReference>
<evidence type="ECO:0000313" key="11">
    <source>
        <dbReference type="Proteomes" id="UP001595818"/>
    </source>
</evidence>
<dbReference type="SUPFAM" id="SSF52540">
    <property type="entry name" value="P-loop containing nucleoside triphosphate hydrolases"/>
    <property type="match status" value="1"/>
</dbReference>
<dbReference type="Proteomes" id="UP001595818">
    <property type="component" value="Unassembled WGS sequence"/>
</dbReference>
<dbReference type="Gene3D" id="3.40.50.300">
    <property type="entry name" value="P-loop containing nucleotide triphosphate hydrolases"/>
    <property type="match status" value="1"/>
</dbReference>
<dbReference type="EMBL" id="JBHSJJ010000008">
    <property type="protein sequence ID" value="MFC4872948.1"/>
    <property type="molecule type" value="Genomic_DNA"/>
</dbReference>
<dbReference type="InterPro" id="IPR027417">
    <property type="entry name" value="P-loop_NTPase"/>
</dbReference>
<keyword evidence="3" id="KW-0547">Nucleotide-binding</keyword>
<keyword evidence="2 7" id="KW-0812">Transmembrane</keyword>
<evidence type="ECO:0000256" key="3">
    <source>
        <dbReference type="ARBA" id="ARBA00022741"/>
    </source>
</evidence>
<dbReference type="Pfam" id="PF00005">
    <property type="entry name" value="ABC_tran"/>
    <property type="match status" value="1"/>
</dbReference>
<evidence type="ECO:0000256" key="6">
    <source>
        <dbReference type="ARBA" id="ARBA00023136"/>
    </source>
</evidence>
<name>A0ABV9T3C6_9BACT</name>
<comment type="caution">
    <text evidence="10">The sequence shown here is derived from an EMBL/GenBank/DDBJ whole genome shotgun (WGS) entry which is preliminary data.</text>
</comment>
<dbReference type="PROSITE" id="PS50893">
    <property type="entry name" value="ABC_TRANSPORTER_2"/>
    <property type="match status" value="1"/>
</dbReference>
<feature type="transmembrane region" description="Helical" evidence="7">
    <location>
        <begin position="61"/>
        <end position="85"/>
    </location>
</feature>
<reference evidence="11" key="1">
    <citation type="journal article" date="2019" name="Int. J. Syst. Evol. Microbiol.">
        <title>The Global Catalogue of Microorganisms (GCM) 10K type strain sequencing project: providing services to taxonomists for standard genome sequencing and annotation.</title>
        <authorList>
            <consortium name="The Broad Institute Genomics Platform"/>
            <consortium name="The Broad Institute Genome Sequencing Center for Infectious Disease"/>
            <person name="Wu L."/>
            <person name="Ma J."/>
        </authorList>
    </citation>
    <scope>NUCLEOTIDE SEQUENCE [LARGE SCALE GENOMIC DNA]</scope>
    <source>
        <strain evidence="11">CGMCC 4.7466</strain>
    </source>
</reference>
<evidence type="ECO:0000256" key="4">
    <source>
        <dbReference type="ARBA" id="ARBA00022840"/>
    </source>
</evidence>
<dbReference type="Gene3D" id="1.20.1560.10">
    <property type="entry name" value="ABC transporter type 1, transmembrane domain"/>
    <property type="match status" value="1"/>
</dbReference>
<evidence type="ECO:0000259" key="8">
    <source>
        <dbReference type="PROSITE" id="PS50893"/>
    </source>
</evidence>
<dbReference type="InterPro" id="IPR011527">
    <property type="entry name" value="ABC1_TM_dom"/>
</dbReference>
<evidence type="ECO:0000256" key="5">
    <source>
        <dbReference type="ARBA" id="ARBA00022989"/>
    </source>
</evidence>
<protein>
    <submittedName>
        <fullName evidence="10">Peptidase domain-containing ABC transporter</fullName>
    </submittedName>
</protein>
<dbReference type="SMART" id="SM00382">
    <property type="entry name" value="AAA"/>
    <property type="match status" value="1"/>
</dbReference>
<keyword evidence="6 7" id="KW-0472">Membrane</keyword>
<proteinExistence type="predicted"/>
<feature type="transmembrane region" description="Helical" evidence="7">
    <location>
        <begin position="252"/>
        <end position="271"/>
    </location>
</feature>
<dbReference type="PANTHER" id="PTHR43394:SF4">
    <property type="entry name" value="TOXIN SECRETION ABC TRANSPORTER ATP-BINDING PROTEIN"/>
    <property type="match status" value="1"/>
</dbReference>
<evidence type="ECO:0000256" key="7">
    <source>
        <dbReference type="SAM" id="Phobius"/>
    </source>
</evidence>
<dbReference type="InterPro" id="IPR039421">
    <property type="entry name" value="Type_1_exporter"/>
</dbReference>
<gene>
    <name evidence="10" type="ORF">ACFPFU_14720</name>
</gene>
<feature type="domain" description="ABC transmembrane type-1" evidence="9">
    <location>
        <begin position="29"/>
        <end position="306"/>
    </location>
</feature>
<comment type="subcellular location">
    <subcellularLocation>
        <location evidence="1">Cell membrane</location>
        <topology evidence="1">Multi-pass membrane protein</topology>
    </subcellularLocation>
</comment>
<dbReference type="RefSeq" id="WP_377065531.1">
    <property type="nucleotide sequence ID" value="NZ_JBHSJJ010000008.1"/>
</dbReference>
<evidence type="ECO:0000256" key="1">
    <source>
        <dbReference type="ARBA" id="ARBA00004651"/>
    </source>
</evidence>
<keyword evidence="11" id="KW-1185">Reference proteome</keyword>
<dbReference type="PANTHER" id="PTHR43394">
    <property type="entry name" value="ATP-DEPENDENT PERMEASE MDL1, MITOCHONDRIAL"/>
    <property type="match status" value="1"/>
</dbReference>
<evidence type="ECO:0000259" key="9">
    <source>
        <dbReference type="PROSITE" id="PS50929"/>
    </source>
</evidence>
<sequence length="571" mass="64358">MKTELVNTPLKRFFNLLRDEKKEIYSIYFYAVLNGLVSLSLPLGVQAILNFILGGRMTTSWVLLVAIVALGVIFGGYLQISQLYLTEKLQQRIFSKSALEFAYRVPRIKTEALMGKFAPELVNRFFDTINLQKGLAKLLIDFSTASLQVFFGLVLLAVYHQFFIIFAVVLVIILYLIFRFTSPKGMATSLKESSAKYEVAFWLEEIGRTLGTFKLSGFSSLPFTRVDKLVKQYVEYRNNHFGVLIFQYKVMIAFKVLIVGSLLIAGSILLMSDEISLGQFVAAEIIIVLIIASVEKLILSLETVYDTLTATEKLGLIMDMGLERSDGIDKSLKITNNGFSYSLRNLTFQPKNMDHPVVNHINLDIEEGEKLVVTGVSGSGKSTLLHMMAGLIEDYEGKILINKLPLETVSLEKLRSMIGDSLSRQSIFHGSIRENITVGKDDVEEEKIREIVELVGLNDYVFKLKDDLDTVLMPEGMQLSNANISRIILARSLCFSPKLLLLEEEFNYLDGEEAEKLLDYIFNGPWTLVATSVQDRVLQKADKIVEMKNGSVVFEGSYDEYKAFQKGKNEQ</sequence>
<feature type="domain" description="ABC transporter" evidence="8">
    <location>
        <begin position="341"/>
        <end position="571"/>
    </location>
</feature>
<dbReference type="InterPro" id="IPR003593">
    <property type="entry name" value="AAA+_ATPase"/>
</dbReference>